<sequence>MYGKCSSCNLNSFPLASDYDRSMRVTYTEWGLEEKEISRPQGNKEAVSFKVTIKKQIESSLEELIDHFNLLLHKFKKHAFNIRQQFSFSRELKRTLSSQECIVHVDFSENYVCKMSREIQAVHFSHQQATMRTELYRRGFKSGTWNFFEASHGKGAPDGVGGVGERLGERLADQLVCQGRDIPDPATLYRALLTTGTTVKLFYVEAERVEEAHSLRPENIPSVPGTMRIHQVVTNEKGHLITRDVSCMCVTQKNVSCKCFNARQFIFPTLSRGCQIIEAEEPGPSTNPANVKPQLTISERPLREPHKGHQEIDWSQNYMIGSWCVVTYDKELYPGIILAKDEANVQVKCMHHAGQGKNRFYWPPIKDEIWYLLDDIVRLIPAPENVTLRHVEIQKDIWAELTK</sequence>
<comment type="caution">
    <text evidence="1">The sequence shown here is derived from an EMBL/GenBank/DDBJ whole genome shotgun (WGS) entry which is preliminary data.</text>
</comment>
<gene>
    <name evidence="1" type="ORF">N1851_017281</name>
</gene>
<dbReference type="EMBL" id="JAOPHQ010003140">
    <property type="protein sequence ID" value="KAK0144355.1"/>
    <property type="molecule type" value="Genomic_DNA"/>
</dbReference>
<evidence type="ECO:0000313" key="1">
    <source>
        <dbReference type="EMBL" id="KAK0144355.1"/>
    </source>
</evidence>
<dbReference type="Proteomes" id="UP001174136">
    <property type="component" value="Unassembled WGS sequence"/>
</dbReference>
<accession>A0AA47MQJ5</accession>
<keyword evidence="2" id="KW-1185">Reference proteome</keyword>
<dbReference type="AlphaFoldDB" id="A0AA47MQJ5"/>
<dbReference type="PANTHER" id="PTHR46601">
    <property type="entry name" value="ULP_PROTEASE DOMAIN-CONTAINING PROTEIN"/>
    <property type="match status" value="1"/>
</dbReference>
<dbReference type="PANTHER" id="PTHR46601:SF2">
    <property type="entry name" value="UBIQUITIN-LIKE PROTEASE FAMILY PROFILE DOMAIN-CONTAINING PROTEIN"/>
    <property type="match status" value="1"/>
</dbReference>
<name>A0AA47MQJ5_MERPO</name>
<proteinExistence type="predicted"/>
<protein>
    <submittedName>
        <fullName evidence="1">Uncharacterized protein</fullName>
    </submittedName>
</protein>
<organism evidence="1 2">
    <name type="scientific">Merluccius polli</name>
    <name type="common">Benguela hake</name>
    <name type="synonym">Merluccius cadenati</name>
    <dbReference type="NCBI Taxonomy" id="89951"/>
    <lineage>
        <taxon>Eukaryota</taxon>
        <taxon>Metazoa</taxon>
        <taxon>Chordata</taxon>
        <taxon>Craniata</taxon>
        <taxon>Vertebrata</taxon>
        <taxon>Euteleostomi</taxon>
        <taxon>Actinopterygii</taxon>
        <taxon>Neopterygii</taxon>
        <taxon>Teleostei</taxon>
        <taxon>Neoteleostei</taxon>
        <taxon>Acanthomorphata</taxon>
        <taxon>Zeiogadaria</taxon>
        <taxon>Gadariae</taxon>
        <taxon>Gadiformes</taxon>
        <taxon>Gadoidei</taxon>
        <taxon>Merlucciidae</taxon>
        <taxon>Merluccius</taxon>
    </lineage>
</organism>
<reference evidence="1" key="1">
    <citation type="journal article" date="2023" name="Front. Mar. Sci.">
        <title>A new Merluccius polli reference genome to investigate the effects of global change in West African waters.</title>
        <authorList>
            <person name="Mateo J.L."/>
            <person name="Blanco-Fernandez C."/>
            <person name="Garcia-Vazquez E."/>
            <person name="Machado-Schiaffino G."/>
        </authorList>
    </citation>
    <scope>NUCLEOTIDE SEQUENCE</scope>
    <source>
        <strain evidence="1">C29</strain>
        <tissue evidence="1">Fin</tissue>
    </source>
</reference>
<evidence type="ECO:0000313" key="2">
    <source>
        <dbReference type="Proteomes" id="UP001174136"/>
    </source>
</evidence>